<dbReference type="EMBL" id="VUJU01006954">
    <property type="protein sequence ID" value="KAF0747122.1"/>
    <property type="molecule type" value="Genomic_DNA"/>
</dbReference>
<name>A0A6G0Y0Q1_APHCR</name>
<dbReference type="AlphaFoldDB" id="A0A6G0Y0Q1"/>
<reference evidence="1 2" key="1">
    <citation type="submission" date="2019-08" db="EMBL/GenBank/DDBJ databases">
        <title>Whole genome of Aphis craccivora.</title>
        <authorList>
            <person name="Voronova N.V."/>
            <person name="Shulinski R.S."/>
            <person name="Bandarenka Y.V."/>
            <person name="Zhorov D.G."/>
            <person name="Warner D."/>
        </authorList>
    </citation>
    <scope>NUCLEOTIDE SEQUENCE [LARGE SCALE GENOMIC DNA]</scope>
    <source>
        <strain evidence="1">180601</strain>
        <tissue evidence="1">Whole Body</tissue>
    </source>
</reference>
<gene>
    <name evidence="1" type="ORF">FWK35_00038702</name>
</gene>
<accession>A0A6G0Y0Q1</accession>
<dbReference type="Proteomes" id="UP000478052">
    <property type="component" value="Unassembled WGS sequence"/>
</dbReference>
<keyword evidence="2" id="KW-1185">Reference proteome</keyword>
<evidence type="ECO:0000313" key="2">
    <source>
        <dbReference type="Proteomes" id="UP000478052"/>
    </source>
</evidence>
<organism evidence="1 2">
    <name type="scientific">Aphis craccivora</name>
    <name type="common">Cowpea aphid</name>
    <dbReference type="NCBI Taxonomy" id="307492"/>
    <lineage>
        <taxon>Eukaryota</taxon>
        <taxon>Metazoa</taxon>
        <taxon>Ecdysozoa</taxon>
        <taxon>Arthropoda</taxon>
        <taxon>Hexapoda</taxon>
        <taxon>Insecta</taxon>
        <taxon>Pterygota</taxon>
        <taxon>Neoptera</taxon>
        <taxon>Paraneoptera</taxon>
        <taxon>Hemiptera</taxon>
        <taxon>Sternorrhyncha</taxon>
        <taxon>Aphidomorpha</taxon>
        <taxon>Aphidoidea</taxon>
        <taxon>Aphididae</taxon>
        <taxon>Aphidini</taxon>
        <taxon>Aphis</taxon>
        <taxon>Aphis</taxon>
    </lineage>
</organism>
<evidence type="ECO:0000313" key="1">
    <source>
        <dbReference type="EMBL" id="KAF0747122.1"/>
    </source>
</evidence>
<protein>
    <submittedName>
        <fullName evidence="1">Uncharacterized protein</fullName>
    </submittedName>
</protein>
<sequence length="21" mass="2265">MLPFQTMGVVSDVKMNILGAL</sequence>
<comment type="caution">
    <text evidence="1">The sequence shown here is derived from an EMBL/GenBank/DDBJ whole genome shotgun (WGS) entry which is preliminary data.</text>
</comment>
<proteinExistence type="predicted"/>